<protein>
    <recommendedName>
        <fullName evidence="2">histidine kinase</fullName>
        <ecNumber evidence="2">2.7.13.3</ecNumber>
    </recommendedName>
</protein>
<dbReference type="InterPro" id="IPR036890">
    <property type="entry name" value="HATPase_C_sf"/>
</dbReference>
<feature type="transmembrane region" description="Helical" evidence="9">
    <location>
        <begin position="363"/>
        <end position="386"/>
    </location>
</feature>
<keyword evidence="3" id="KW-0597">Phosphoprotein</keyword>
<dbReference type="PANTHER" id="PTHR24421:SF10">
    <property type="entry name" value="NITRATE_NITRITE SENSOR PROTEIN NARQ"/>
    <property type="match status" value="1"/>
</dbReference>
<evidence type="ECO:0000256" key="4">
    <source>
        <dbReference type="ARBA" id="ARBA00022679"/>
    </source>
</evidence>
<dbReference type="InterPro" id="IPR003594">
    <property type="entry name" value="HATPase_dom"/>
</dbReference>
<feature type="transmembrane region" description="Helical" evidence="9">
    <location>
        <begin position="288"/>
        <end position="308"/>
    </location>
</feature>
<reference evidence="11 12" key="1">
    <citation type="submission" date="2022-04" db="EMBL/GenBank/DDBJ databases">
        <title>Leucobacter sp. isolated from rhizosphere of garlic.</title>
        <authorList>
            <person name="Won M."/>
            <person name="Lee C.-M."/>
            <person name="Woen H.-Y."/>
            <person name="Kwon S.-W."/>
        </authorList>
    </citation>
    <scope>NUCLEOTIDE SEQUENCE [LARGE SCALE GENOMIC DNA]</scope>
    <source>
        <strain evidence="11 12">H21R-40</strain>
    </source>
</reference>
<feature type="transmembrane region" description="Helical" evidence="9">
    <location>
        <begin position="17"/>
        <end position="39"/>
    </location>
</feature>
<evidence type="ECO:0000256" key="7">
    <source>
        <dbReference type="ARBA" id="ARBA00022840"/>
    </source>
</evidence>
<dbReference type="PANTHER" id="PTHR24421">
    <property type="entry name" value="NITRATE/NITRITE SENSOR PROTEIN NARX-RELATED"/>
    <property type="match status" value="1"/>
</dbReference>
<evidence type="ECO:0000256" key="8">
    <source>
        <dbReference type="ARBA" id="ARBA00023012"/>
    </source>
</evidence>
<proteinExistence type="predicted"/>
<feature type="domain" description="Histidine kinase/HSP90-like ATPase" evidence="10">
    <location>
        <begin position="553"/>
        <end position="647"/>
    </location>
</feature>
<gene>
    <name evidence="11" type="ORF">MUN78_11625</name>
</gene>
<dbReference type="InterPro" id="IPR025828">
    <property type="entry name" value="Put_sensor_dom"/>
</dbReference>
<dbReference type="Gene3D" id="1.20.5.1930">
    <property type="match status" value="1"/>
</dbReference>
<dbReference type="Pfam" id="PF07730">
    <property type="entry name" value="HisKA_3"/>
    <property type="match status" value="1"/>
</dbReference>
<accession>A0ABY4FI38</accession>
<evidence type="ECO:0000256" key="1">
    <source>
        <dbReference type="ARBA" id="ARBA00000085"/>
    </source>
</evidence>
<keyword evidence="12" id="KW-1185">Reference proteome</keyword>
<evidence type="ECO:0000256" key="2">
    <source>
        <dbReference type="ARBA" id="ARBA00012438"/>
    </source>
</evidence>
<feature type="transmembrane region" description="Helical" evidence="9">
    <location>
        <begin position="45"/>
        <end position="65"/>
    </location>
</feature>
<sequence length="648" mass="66184">MIPHAPERRLAGLARDYAYVMPGFPLALCAFVVLVPLTVFALATYIVWIGALVLPFALLLASRFAQLSRARLRRWGVEPGRVAPPEPRPGFVGLLRRALDARRWLDLAFETLIAFPLRTVTFVVATSWTLGALGGLSYGLWAVFLPRDDTPLAGIILEAITDGAAPDALANAFALDVAFTFVIGAVLLVTLPLVMRGLALLDASTTAAALGARGRTAAAGGSAERPGSAAAGSAAAGPAVSGPAAPGPGAPRLAAELSADGWSWIAAVAAAIVTIAVDWPVLAVLYPVPAAIAMLISFAHAAALLLAVRLPWAAIAAQSAALAGTALAAAGTVTWPWPWPATTIVVQAVLLAIVALRHRWSTVAVAWAAPQILPLLVALVPPGAAAAASREAVAGNTVIVAAAVTLGVAAIGVSLRLLGASRGALQAARRTNEDLAEQRRESDERTRIAQELHDVVAHSMSVISVQATTAPYRLPGLDDAVAQEFDSIAQASRRALGEMRGLLALLRSPGEASAALAPQPTLDELPALIEATRRSGARIASRIAVGGRAVPTATALTAYRVVQEALSNAVRHAPGAEIRVTVDATGAGLAVEIVNGPVGDASGEQPPAPGAGLGLSGVAERVSAVGGTVETGATAEAGFRVRALLPLP</sequence>
<evidence type="ECO:0000259" key="10">
    <source>
        <dbReference type="SMART" id="SM00387"/>
    </source>
</evidence>
<dbReference type="EC" id="2.7.13.3" evidence="2"/>
<evidence type="ECO:0000256" key="3">
    <source>
        <dbReference type="ARBA" id="ARBA00022553"/>
    </source>
</evidence>
<keyword evidence="9" id="KW-1133">Transmembrane helix</keyword>
<evidence type="ECO:0000313" key="12">
    <source>
        <dbReference type="Proteomes" id="UP000831786"/>
    </source>
</evidence>
<comment type="catalytic activity">
    <reaction evidence="1">
        <text>ATP + protein L-histidine = ADP + protein N-phospho-L-histidine.</text>
        <dbReference type="EC" id="2.7.13.3"/>
    </reaction>
</comment>
<keyword evidence="9" id="KW-0472">Membrane</keyword>
<feature type="transmembrane region" description="Helical" evidence="9">
    <location>
        <begin position="315"/>
        <end position="333"/>
    </location>
</feature>
<feature type="transmembrane region" description="Helical" evidence="9">
    <location>
        <begin position="398"/>
        <end position="419"/>
    </location>
</feature>
<dbReference type="EMBL" id="CP095045">
    <property type="protein sequence ID" value="UOQ56329.1"/>
    <property type="molecule type" value="Genomic_DNA"/>
</dbReference>
<dbReference type="Pfam" id="PF13796">
    <property type="entry name" value="Sensor"/>
    <property type="match status" value="1"/>
</dbReference>
<keyword evidence="8" id="KW-0902">Two-component regulatory system</keyword>
<keyword evidence="5" id="KW-0547">Nucleotide-binding</keyword>
<feature type="transmembrane region" description="Helical" evidence="9">
    <location>
        <begin position="120"/>
        <end position="144"/>
    </location>
</feature>
<keyword evidence="6" id="KW-0418">Kinase</keyword>
<dbReference type="SUPFAM" id="SSF55874">
    <property type="entry name" value="ATPase domain of HSP90 chaperone/DNA topoisomerase II/histidine kinase"/>
    <property type="match status" value="1"/>
</dbReference>
<keyword evidence="9" id="KW-0812">Transmembrane</keyword>
<dbReference type="RefSeq" id="WP_244726591.1">
    <property type="nucleotide sequence ID" value="NZ_CP095045.1"/>
</dbReference>
<dbReference type="Gene3D" id="3.30.565.10">
    <property type="entry name" value="Histidine kinase-like ATPase, C-terminal domain"/>
    <property type="match status" value="1"/>
</dbReference>
<feature type="transmembrane region" description="Helical" evidence="9">
    <location>
        <begin position="339"/>
        <end position="356"/>
    </location>
</feature>
<evidence type="ECO:0000256" key="9">
    <source>
        <dbReference type="SAM" id="Phobius"/>
    </source>
</evidence>
<keyword evidence="7" id="KW-0067">ATP-binding</keyword>
<evidence type="ECO:0000256" key="6">
    <source>
        <dbReference type="ARBA" id="ARBA00022777"/>
    </source>
</evidence>
<dbReference type="Pfam" id="PF02518">
    <property type="entry name" value="HATPase_c"/>
    <property type="match status" value="1"/>
</dbReference>
<dbReference type="InterPro" id="IPR011712">
    <property type="entry name" value="Sig_transdc_His_kin_sub3_dim/P"/>
</dbReference>
<keyword evidence="4" id="KW-0808">Transferase</keyword>
<name>A0ABY4FI38_9MICO</name>
<evidence type="ECO:0000313" key="11">
    <source>
        <dbReference type="EMBL" id="UOQ56329.1"/>
    </source>
</evidence>
<dbReference type="InterPro" id="IPR050482">
    <property type="entry name" value="Sensor_HK_TwoCompSys"/>
</dbReference>
<dbReference type="SMART" id="SM00387">
    <property type="entry name" value="HATPase_c"/>
    <property type="match status" value="1"/>
</dbReference>
<feature type="transmembrane region" description="Helical" evidence="9">
    <location>
        <begin position="172"/>
        <end position="194"/>
    </location>
</feature>
<evidence type="ECO:0000256" key="5">
    <source>
        <dbReference type="ARBA" id="ARBA00022741"/>
    </source>
</evidence>
<feature type="transmembrane region" description="Helical" evidence="9">
    <location>
        <begin position="262"/>
        <end position="282"/>
    </location>
</feature>
<organism evidence="11 12">
    <name type="scientific">Leucobacter allii</name>
    <dbReference type="NCBI Taxonomy" id="2932247"/>
    <lineage>
        <taxon>Bacteria</taxon>
        <taxon>Bacillati</taxon>
        <taxon>Actinomycetota</taxon>
        <taxon>Actinomycetes</taxon>
        <taxon>Micrococcales</taxon>
        <taxon>Microbacteriaceae</taxon>
        <taxon>Leucobacter</taxon>
    </lineage>
</organism>
<dbReference type="CDD" id="cd16917">
    <property type="entry name" value="HATPase_UhpB-NarQ-NarX-like"/>
    <property type="match status" value="1"/>
</dbReference>
<dbReference type="Proteomes" id="UP000831786">
    <property type="component" value="Chromosome"/>
</dbReference>